<protein>
    <recommendedName>
        <fullName evidence="6">Mucoidy inhibitor MuiA family protein</fullName>
    </recommendedName>
</protein>
<dbReference type="NCBIfam" id="TIGR02231">
    <property type="entry name" value="mucoidy inhibitor MuiA family protein"/>
    <property type="match status" value="1"/>
</dbReference>
<accession>A0A2X0IB76</accession>
<feature type="coiled-coil region" evidence="1">
    <location>
        <begin position="108"/>
        <end position="209"/>
    </location>
</feature>
<feature type="domain" description="DUF4140" evidence="3">
    <location>
        <begin position="21"/>
        <end position="139"/>
    </location>
</feature>
<reference evidence="4 5" key="1">
    <citation type="submission" date="2018-06" db="EMBL/GenBank/DDBJ databases">
        <title>Streptacidiphilus pinicola sp. nov., isolated from pine grove soil.</title>
        <authorList>
            <person name="Roh S.G."/>
            <person name="Park S."/>
            <person name="Kim M.-K."/>
            <person name="Yun B.-R."/>
            <person name="Park J."/>
            <person name="Kim M.J."/>
            <person name="Kim Y.S."/>
            <person name="Kim S.B."/>
        </authorList>
    </citation>
    <scope>NUCLEOTIDE SEQUENCE [LARGE SCALE GENOMIC DNA]</scope>
    <source>
        <strain evidence="4 5">MMS16-CNU450</strain>
    </source>
</reference>
<dbReference type="PANTHER" id="PTHR31005">
    <property type="entry name" value="DUF4139 DOMAIN-CONTAINING PROTEIN"/>
    <property type="match status" value="1"/>
</dbReference>
<dbReference type="Pfam" id="PF13598">
    <property type="entry name" value="DUF4139"/>
    <property type="match status" value="1"/>
</dbReference>
<organism evidence="4 5">
    <name type="scientific">Streptacidiphilus pinicola</name>
    <dbReference type="NCBI Taxonomy" id="2219663"/>
    <lineage>
        <taxon>Bacteria</taxon>
        <taxon>Bacillati</taxon>
        <taxon>Actinomycetota</taxon>
        <taxon>Actinomycetes</taxon>
        <taxon>Kitasatosporales</taxon>
        <taxon>Streptomycetaceae</taxon>
        <taxon>Streptacidiphilus</taxon>
    </lineage>
</organism>
<evidence type="ECO:0000259" key="3">
    <source>
        <dbReference type="Pfam" id="PF13600"/>
    </source>
</evidence>
<dbReference type="PANTHER" id="PTHR31005:SF8">
    <property type="entry name" value="DUF4139 DOMAIN-CONTAINING PROTEIN"/>
    <property type="match status" value="1"/>
</dbReference>
<comment type="caution">
    <text evidence="4">The sequence shown here is derived from an EMBL/GenBank/DDBJ whole genome shotgun (WGS) entry which is preliminary data.</text>
</comment>
<dbReference type="RefSeq" id="WP_111507653.1">
    <property type="nucleotide sequence ID" value="NZ_QKYN01000211.1"/>
</dbReference>
<dbReference type="Proteomes" id="UP000248889">
    <property type="component" value="Unassembled WGS sequence"/>
</dbReference>
<dbReference type="InterPro" id="IPR025554">
    <property type="entry name" value="DUF4140"/>
</dbReference>
<dbReference type="InterPro" id="IPR037291">
    <property type="entry name" value="DUF4139"/>
</dbReference>
<dbReference type="EMBL" id="QKYN01000211">
    <property type="protein sequence ID" value="RAG80631.1"/>
    <property type="molecule type" value="Genomic_DNA"/>
</dbReference>
<name>A0A2X0IB76_9ACTN</name>
<evidence type="ECO:0000256" key="1">
    <source>
        <dbReference type="SAM" id="Coils"/>
    </source>
</evidence>
<sequence>MSGRTHHEDRPTLLPLPVTAATLLEDRAELTRTRELGVLPAGVHRLRLGPVTPLVVDHSLRGELTAPDTDTDTGAGSGSAGRVLDLRVVRRWTPQPPAAVTGGPGADASAIERQVHELSEQLRRAELEVARLTSRVAVLDQLLADLQRAITEGTGAGEAQPQAWAEELDRAEVAHEEHAEALRDARHRRRRLQEQLIAAQQAWEEAEERPMVLSAHIEASIELPDGVGEGAELVVRHLTPCALWRPAYRATLTEEGEPQPQLLLERDAFVWQRTGEPWQDVRVTLSTARPTRAAEPPYLAPDVITLRERSSEERRAVEVDLREVEIPDVGPEGAGAEPAALSPVLPGVDDGGEARSLVVSRPLSVPSDGRAHRVALGSATAPASVELSCAPELAPVVVRTTRFRNGSGEPLLSGPVDLVRGGGFVGRSELRFTAPGATAELGFGSEDTFRAVRTVTESRETGALTGRSVRGREVGVTLSRFAPPDAVPVRVVVRERIPVSELSAVEVRLDKDRTAPPPDAVDADGIVRWELTLAPDERRTLLLRYDLVAGRGVNLPD</sequence>
<dbReference type="InterPro" id="IPR011935">
    <property type="entry name" value="CHP02231"/>
</dbReference>
<keyword evidence="1" id="KW-0175">Coiled coil</keyword>
<dbReference type="OrthoDB" id="9777444at2"/>
<evidence type="ECO:0000313" key="5">
    <source>
        <dbReference type="Proteomes" id="UP000248889"/>
    </source>
</evidence>
<evidence type="ECO:0000313" key="4">
    <source>
        <dbReference type="EMBL" id="RAG80631.1"/>
    </source>
</evidence>
<proteinExistence type="predicted"/>
<dbReference type="Pfam" id="PF13600">
    <property type="entry name" value="DUF4140"/>
    <property type="match status" value="1"/>
</dbReference>
<keyword evidence="5" id="KW-1185">Reference proteome</keyword>
<evidence type="ECO:0000259" key="2">
    <source>
        <dbReference type="Pfam" id="PF13598"/>
    </source>
</evidence>
<dbReference type="AlphaFoldDB" id="A0A2X0IB76"/>
<evidence type="ECO:0008006" key="6">
    <source>
        <dbReference type="Google" id="ProtNLM"/>
    </source>
</evidence>
<gene>
    <name evidence="4" type="ORF">DN069_37070</name>
</gene>
<feature type="domain" description="DUF4139" evidence="2">
    <location>
        <begin position="238"/>
        <end position="546"/>
    </location>
</feature>